<keyword evidence="1" id="KW-0802">TPR repeat</keyword>
<dbReference type="Gene3D" id="1.25.40.10">
    <property type="entry name" value="Tetratricopeptide repeat domain"/>
    <property type="match status" value="1"/>
</dbReference>
<dbReference type="Proteomes" id="UP000002774">
    <property type="component" value="Chromosome"/>
</dbReference>
<gene>
    <name evidence="4" type="ORF">Mucpa_4491</name>
</gene>
<dbReference type="eggNOG" id="COG1680">
    <property type="taxonomic scope" value="Bacteria"/>
</dbReference>
<dbReference type="InterPro" id="IPR019734">
    <property type="entry name" value="TPR_rpt"/>
</dbReference>
<feature type="chain" id="PRO_5003558200" evidence="2">
    <location>
        <begin position="24"/>
        <end position="499"/>
    </location>
</feature>
<proteinExistence type="predicted"/>
<feature type="signal peptide" evidence="2">
    <location>
        <begin position="1"/>
        <end position="23"/>
    </location>
</feature>
<reference evidence="4" key="1">
    <citation type="submission" date="2011-09" db="EMBL/GenBank/DDBJ databases">
        <title>The permanent draft genome of Mucilaginibacter paludis DSM 18603.</title>
        <authorList>
            <consortium name="US DOE Joint Genome Institute (JGI-PGF)"/>
            <person name="Lucas S."/>
            <person name="Han J."/>
            <person name="Lapidus A."/>
            <person name="Bruce D."/>
            <person name="Goodwin L."/>
            <person name="Pitluck S."/>
            <person name="Peters L."/>
            <person name="Kyrpides N."/>
            <person name="Mavromatis K."/>
            <person name="Ivanova N."/>
            <person name="Mikhailova N."/>
            <person name="Held B."/>
            <person name="Detter J.C."/>
            <person name="Tapia R."/>
            <person name="Han C."/>
            <person name="Land M."/>
            <person name="Hauser L."/>
            <person name="Markowitz V."/>
            <person name="Cheng J.-F."/>
            <person name="Hugenholtz P."/>
            <person name="Woyke T."/>
            <person name="Wu D."/>
            <person name="Tindall B."/>
            <person name="Brambilla E."/>
            <person name="Klenk H.-P."/>
            <person name="Eisen J.A."/>
        </authorList>
    </citation>
    <scope>NUCLEOTIDE SEQUENCE [LARGE SCALE GENOMIC DNA]</scope>
    <source>
        <strain evidence="4">DSM 18603</strain>
    </source>
</reference>
<dbReference type="HOGENOM" id="CLU_020027_0_2_10"/>
<name>H1Y538_9SPHI</name>
<dbReference type="OrthoDB" id="9793489at2"/>
<dbReference type="AlphaFoldDB" id="H1Y538"/>
<evidence type="ECO:0000313" key="4">
    <source>
        <dbReference type="EMBL" id="EHQ28581.1"/>
    </source>
</evidence>
<feature type="repeat" description="TPR" evidence="1">
    <location>
        <begin position="450"/>
        <end position="483"/>
    </location>
</feature>
<dbReference type="PROSITE" id="PS50005">
    <property type="entry name" value="TPR"/>
    <property type="match status" value="1"/>
</dbReference>
<dbReference type="PANTHER" id="PTHR46825:SF9">
    <property type="entry name" value="BETA-LACTAMASE-RELATED DOMAIN-CONTAINING PROTEIN"/>
    <property type="match status" value="1"/>
</dbReference>
<evidence type="ECO:0000256" key="1">
    <source>
        <dbReference type="PROSITE-ProRule" id="PRU00339"/>
    </source>
</evidence>
<dbReference type="SUPFAM" id="SSF48452">
    <property type="entry name" value="TPR-like"/>
    <property type="match status" value="1"/>
</dbReference>
<evidence type="ECO:0000313" key="5">
    <source>
        <dbReference type="Proteomes" id="UP000002774"/>
    </source>
</evidence>
<dbReference type="EMBL" id="CM001403">
    <property type="protein sequence ID" value="EHQ28581.1"/>
    <property type="molecule type" value="Genomic_DNA"/>
</dbReference>
<dbReference type="SMART" id="SM00028">
    <property type="entry name" value="TPR"/>
    <property type="match status" value="2"/>
</dbReference>
<dbReference type="SUPFAM" id="SSF56601">
    <property type="entry name" value="beta-lactamase/transpeptidase-like"/>
    <property type="match status" value="1"/>
</dbReference>
<evidence type="ECO:0000259" key="3">
    <source>
        <dbReference type="Pfam" id="PF00144"/>
    </source>
</evidence>
<dbReference type="PANTHER" id="PTHR46825">
    <property type="entry name" value="D-ALANYL-D-ALANINE-CARBOXYPEPTIDASE/ENDOPEPTIDASE AMPH"/>
    <property type="match status" value="1"/>
</dbReference>
<dbReference type="InterPro" id="IPR050491">
    <property type="entry name" value="AmpC-like"/>
</dbReference>
<keyword evidence="2" id="KW-0732">Signal</keyword>
<keyword evidence="5" id="KW-1185">Reference proteome</keyword>
<protein>
    <submittedName>
        <fullName evidence="4">Beta-lactamase</fullName>
    </submittedName>
</protein>
<dbReference type="STRING" id="714943.Mucpa_4491"/>
<feature type="domain" description="Beta-lactamase-related" evidence="3">
    <location>
        <begin position="35"/>
        <end position="361"/>
    </location>
</feature>
<sequence>MCLKTFTLFLLGYISLTVTTATAQQLSTSDSIDIFIKHKMQQRHIPALQIAVVHAGKIIKSTTYGTANLEYQIKATDESIFSINSITKAFTGIAIMQLAEEHKLKITDPLANYLDSLPGAWKNITLQQVLTHTSGLPDLLDAEEQVLGHGDEQEAMQKVKMLPIEAQPGEKFSYNQTGYVLLGQIITKLSGMHFTRFIEERQFKVAGMKLTRFGDSYDVIPNYAGAYTMTRQVGDRFVVNSTPGVSYIQFPVFFRTAAGILSTATDMANWIIALKSGKLLKQQSSIAALWTPAVLNNGKIGGFNLLTNGYALGWPTVTRDEHPAVGPVGGRRSALFVYLKDDLSIVILTNLLGGNPEQFIDEIAGYYIPDMHEVSGFGLPANLKKLRAELLKKGFDQAIPVVSHLKKNDPAFQLTEKELNGWGYQLIAQKNMPAALAIFKLNVSLYPQSANVYDSLAETLEETDQIPEALVNYKKSLALNPQNKHGAMRIKTLTEKQAN</sequence>
<dbReference type="InterPro" id="IPR001466">
    <property type="entry name" value="Beta-lactam-related"/>
</dbReference>
<dbReference type="InterPro" id="IPR012338">
    <property type="entry name" value="Beta-lactam/transpept-like"/>
</dbReference>
<dbReference type="InterPro" id="IPR011990">
    <property type="entry name" value="TPR-like_helical_dom_sf"/>
</dbReference>
<accession>H1Y538</accession>
<evidence type="ECO:0000256" key="2">
    <source>
        <dbReference type="SAM" id="SignalP"/>
    </source>
</evidence>
<dbReference type="Gene3D" id="3.40.710.10">
    <property type="entry name" value="DD-peptidase/beta-lactamase superfamily"/>
    <property type="match status" value="1"/>
</dbReference>
<dbReference type="eggNOG" id="COG4783">
    <property type="taxonomic scope" value="Bacteria"/>
</dbReference>
<organism evidence="4 5">
    <name type="scientific">Mucilaginibacter paludis DSM 18603</name>
    <dbReference type="NCBI Taxonomy" id="714943"/>
    <lineage>
        <taxon>Bacteria</taxon>
        <taxon>Pseudomonadati</taxon>
        <taxon>Bacteroidota</taxon>
        <taxon>Sphingobacteriia</taxon>
        <taxon>Sphingobacteriales</taxon>
        <taxon>Sphingobacteriaceae</taxon>
        <taxon>Mucilaginibacter</taxon>
    </lineage>
</organism>
<dbReference type="Pfam" id="PF00144">
    <property type="entry name" value="Beta-lactamase"/>
    <property type="match status" value="1"/>
</dbReference>